<name>A0A4R6JDN8_9ACTN</name>
<comment type="caution">
    <text evidence="1">The sequence shown here is derived from an EMBL/GenBank/DDBJ whole genome shotgun (WGS) entry which is preliminary data.</text>
</comment>
<accession>A0A4R6JDN8</accession>
<proteinExistence type="predicted"/>
<gene>
    <name evidence="1" type="ORF">EV643_13232</name>
</gene>
<sequence length="72" mass="7901">MSGAESPEPTITLELVGESARISIQVDLVQDSCQSINRNDDVAIQLKLLDHVCNGTSDHTSHCRSPPFFGRY</sequence>
<dbReference type="EMBL" id="SNWQ01000032">
    <property type="protein sequence ID" value="TDO33497.1"/>
    <property type="molecule type" value="Genomic_DNA"/>
</dbReference>
<organism evidence="1 2">
    <name type="scientific">Kribbella caucasensis</name>
    <dbReference type="NCBI Taxonomy" id="2512215"/>
    <lineage>
        <taxon>Bacteria</taxon>
        <taxon>Bacillati</taxon>
        <taxon>Actinomycetota</taxon>
        <taxon>Actinomycetes</taxon>
        <taxon>Propionibacteriales</taxon>
        <taxon>Kribbellaceae</taxon>
        <taxon>Kribbella</taxon>
    </lineage>
</organism>
<protein>
    <submittedName>
        <fullName evidence="1">Uncharacterized protein</fullName>
    </submittedName>
</protein>
<dbReference type="AlphaFoldDB" id="A0A4R6JDN8"/>
<evidence type="ECO:0000313" key="2">
    <source>
        <dbReference type="Proteomes" id="UP000295388"/>
    </source>
</evidence>
<reference evidence="1 2" key="1">
    <citation type="submission" date="2019-03" db="EMBL/GenBank/DDBJ databases">
        <title>Genomic Encyclopedia of Type Strains, Phase III (KMG-III): the genomes of soil and plant-associated and newly described type strains.</title>
        <authorList>
            <person name="Whitman W."/>
        </authorList>
    </citation>
    <scope>NUCLEOTIDE SEQUENCE [LARGE SCALE GENOMIC DNA]</scope>
    <source>
        <strain evidence="1 2">VKM Ac-2527</strain>
    </source>
</reference>
<dbReference type="Proteomes" id="UP000295388">
    <property type="component" value="Unassembled WGS sequence"/>
</dbReference>
<keyword evidence="2" id="KW-1185">Reference proteome</keyword>
<evidence type="ECO:0000313" key="1">
    <source>
        <dbReference type="EMBL" id="TDO33497.1"/>
    </source>
</evidence>